<protein>
    <submittedName>
        <fullName evidence="1 3">Uncharacterized protein</fullName>
    </submittedName>
</protein>
<evidence type="ECO:0000313" key="2">
    <source>
        <dbReference type="Proteomes" id="UP000050761"/>
    </source>
</evidence>
<accession>A0A183G7A6</accession>
<sequence length="99" mass="11021">MAEREGELAERGGWWIGDCSPAAAAIARHEWALRVGVLIKAHLAMNIIDSYESLTSRIGRLRLIRCGSVPALTVFVEYAPTSDNDDEEVEALYVELEKF</sequence>
<evidence type="ECO:0000313" key="3">
    <source>
        <dbReference type="WBParaSite" id="HPBE_0001765101-mRNA-1"/>
    </source>
</evidence>
<proteinExistence type="predicted"/>
<keyword evidence="2" id="KW-1185">Reference proteome</keyword>
<name>A0A183G7A6_HELPZ</name>
<organism evidence="2 3">
    <name type="scientific">Heligmosomoides polygyrus</name>
    <name type="common">Parasitic roundworm</name>
    <dbReference type="NCBI Taxonomy" id="6339"/>
    <lineage>
        <taxon>Eukaryota</taxon>
        <taxon>Metazoa</taxon>
        <taxon>Ecdysozoa</taxon>
        <taxon>Nematoda</taxon>
        <taxon>Chromadorea</taxon>
        <taxon>Rhabditida</taxon>
        <taxon>Rhabditina</taxon>
        <taxon>Rhabditomorpha</taxon>
        <taxon>Strongyloidea</taxon>
        <taxon>Heligmosomidae</taxon>
        <taxon>Heligmosomoides</taxon>
    </lineage>
</organism>
<dbReference type="Proteomes" id="UP000050761">
    <property type="component" value="Unassembled WGS sequence"/>
</dbReference>
<reference evidence="1 2" key="1">
    <citation type="submission" date="2018-11" db="EMBL/GenBank/DDBJ databases">
        <authorList>
            <consortium name="Pathogen Informatics"/>
        </authorList>
    </citation>
    <scope>NUCLEOTIDE SEQUENCE [LARGE SCALE GENOMIC DNA]</scope>
</reference>
<dbReference type="EMBL" id="UZAH01030156">
    <property type="protein sequence ID" value="VDP09520.1"/>
    <property type="molecule type" value="Genomic_DNA"/>
</dbReference>
<evidence type="ECO:0000313" key="1">
    <source>
        <dbReference type="EMBL" id="VDP09520.1"/>
    </source>
</evidence>
<reference evidence="3" key="2">
    <citation type="submission" date="2019-09" db="UniProtKB">
        <authorList>
            <consortium name="WormBaseParasite"/>
        </authorList>
    </citation>
    <scope>IDENTIFICATION</scope>
</reference>
<dbReference type="WBParaSite" id="HPBE_0001765101-mRNA-1">
    <property type="protein sequence ID" value="HPBE_0001765101-mRNA-1"/>
    <property type="gene ID" value="HPBE_0001765101"/>
</dbReference>
<accession>A0A3P8AY79</accession>
<dbReference type="AlphaFoldDB" id="A0A183G7A6"/>
<gene>
    <name evidence="1" type="ORF">HPBE_LOCUS17652</name>
</gene>